<dbReference type="Pfam" id="PF09955">
    <property type="entry name" value="DUF2189"/>
    <property type="match status" value="1"/>
</dbReference>
<dbReference type="Proteomes" id="UP001623232">
    <property type="component" value="Chromosome"/>
</dbReference>
<evidence type="ECO:0000313" key="2">
    <source>
        <dbReference type="EMBL" id="WZK89804.1"/>
    </source>
</evidence>
<keyword evidence="3" id="KW-1185">Reference proteome</keyword>
<keyword evidence="1" id="KW-0472">Membrane</keyword>
<dbReference type="InterPro" id="IPR018692">
    <property type="entry name" value="DUF2189"/>
</dbReference>
<feature type="transmembrane region" description="Helical" evidence="1">
    <location>
        <begin position="190"/>
        <end position="219"/>
    </location>
</feature>
<keyword evidence="1" id="KW-0812">Transmembrane</keyword>
<accession>A0ABZ2XYB1</accession>
<feature type="transmembrane region" description="Helical" evidence="1">
    <location>
        <begin position="67"/>
        <end position="87"/>
    </location>
</feature>
<evidence type="ECO:0000313" key="3">
    <source>
        <dbReference type="Proteomes" id="UP001623232"/>
    </source>
</evidence>
<keyword evidence="1" id="KW-1133">Transmembrane helix</keyword>
<organism evidence="2 3">
    <name type="scientific">Aliisedimentitalea scapharcae</name>
    <dbReference type="NCBI Taxonomy" id="1524259"/>
    <lineage>
        <taxon>Bacteria</taxon>
        <taxon>Pseudomonadati</taxon>
        <taxon>Pseudomonadota</taxon>
        <taxon>Alphaproteobacteria</taxon>
        <taxon>Rhodobacterales</taxon>
        <taxon>Roseobacteraceae</taxon>
        <taxon>Aliisedimentitalea</taxon>
    </lineage>
</organism>
<feature type="transmembrane region" description="Helical" evidence="1">
    <location>
        <begin position="93"/>
        <end position="113"/>
    </location>
</feature>
<name>A0ABZ2XYB1_9RHOB</name>
<dbReference type="RefSeq" id="WP_406648254.1">
    <property type="nucleotide sequence ID" value="NZ_CP123584.1"/>
</dbReference>
<protein>
    <submittedName>
        <fullName evidence="2">DUF2189 domain-containing protein</fullName>
    </submittedName>
</protein>
<proteinExistence type="predicted"/>
<feature type="transmembrane region" description="Helical" evidence="1">
    <location>
        <begin position="142"/>
        <end position="164"/>
    </location>
</feature>
<reference evidence="2 3" key="1">
    <citation type="submission" date="2023-04" db="EMBL/GenBank/DDBJ databases">
        <title>Complete genome sequence of Alisedimentitalea scapharcae.</title>
        <authorList>
            <person name="Rong J.-C."/>
            <person name="Yi M.-L."/>
            <person name="Zhao Q."/>
        </authorList>
    </citation>
    <scope>NUCLEOTIDE SEQUENCE [LARGE SCALE GENOMIC DNA]</scope>
    <source>
        <strain evidence="2 3">KCTC 42119</strain>
    </source>
</reference>
<dbReference type="EMBL" id="CP123584">
    <property type="protein sequence ID" value="WZK89804.1"/>
    <property type="molecule type" value="Genomic_DNA"/>
</dbReference>
<gene>
    <name evidence="2" type="ORF">QEZ52_04445</name>
</gene>
<feature type="transmembrane region" description="Helical" evidence="1">
    <location>
        <begin position="240"/>
        <end position="272"/>
    </location>
</feature>
<evidence type="ECO:0000256" key="1">
    <source>
        <dbReference type="SAM" id="Phobius"/>
    </source>
</evidence>
<sequence length="285" mass="30377">MAKTIGNPASWTAHAMRETGSHVGASMEGIGSKDQTTAPLVRKLEFEDLTNALRAGFEDFMAARADVIFIALIYPLAGLVMITMGLSMNLIPLVVPMIMGFALLGPVAAVGLYEISRLREAGENPDWLDAFGIIRTPSFGGIVVLGLFLALLFIIWMIVAQFVYASTLGPEPPVSIAMFAHDVFTTSQGWAMIILGTGTGVIFAIVALATSLVSFPLLLDRQIGLPIAVVTSFRVLRKSPLVTVSWGLIVGVLLAAGSLPILLGLIVVLPVLGHATWHLYRKAVV</sequence>